<accession>A0ACB6V0V5</accession>
<gene>
    <name evidence="1" type="ORF">D0Z00_003637</name>
</gene>
<evidence type="ECO:0000313" key="2">
    <source>
        <dbReference type="Proteomes" id="UP000744676"/>
    </source>
</evidence>
<proteinExistence type="predicted"/>
<keyword evidence="2" id="KW-1185">Reference proteome</keyword>
<comment type="caution">
    <text evidence="1">The sequence shown here is derived from an EMBL/GenBank/DDBJ whole genome shotgun (WGS) entry which is preliminary data.</text>
</comment>
<dbReference type="Proteomes" id="UP000744676">
    <property type="component" value="Unassembled WGS sequence"/>
</dbReference>
<dbReference type="EMBL" id="QVQA01000174">
    <property type="protein sequence ID" value="KAF5094247.1"/>
    <property type="molecule type" value="Genomic_DNA"/>
</dbReference>
<organism evidence="1 2">
    <name type="scientific">Geotrichum galactomycetum</name>
    <dbReference type="NCBI Taxonomy" id="27317"/>
    <lineage>
        <taxon>Eukaryota</taxon>
        <taxon>Fungi</taxon>
        <taxon>Dikarya</taxon>
        <taxon>Ascomycota</taxon>
        <taxon>Saccharomycotina</taxon>
        <taxon>Dipodascomycetes</taxon>
        <taxon>Dipodascales</taxon>
        <taxon>Dipodascaceae</taxon>
        <taxon>Geotrichum</taxon>
    </lineage>
</organism>
<evidence type="ECO:0000313" key="1">
    <source>
        <dbReference type="EMBL" id="KAF5094247.1"/>
    </source>
</evidence>
<name>A0ACB6V0V5_9ASCO</name>
<reference evidence="1 2" key="1">
    <citation type="journal article" date="2020" name="Front. Microbiol.">
        <title>Phenotypic and Genetic Characterization of the Cheese Ripening Yeast Geotrichum candidum.</title>
        <authorList>
            <person name="Perkins V."/>
            <person name="Vignola S."/>
            <person name="Lessard M.H."/>
            <person name="Plante P.L."/>
            <person name="Corbeil J."/>
            <person name="Dugat-Bony E."/>
            <person name="Frenette M."/>
            <person name="Labrie S."/>
        </authorList>
    </citation>
    <scope>NUCLEOTIDE SEQUENCE [LARGE SCALE GENOMIC DNA]</scope>
    <source>
        <strain evidence="1 2">LMA-1147</strain>
    </source>
</reference>
<protein>
    <submittedName>
        <fullName evidence="1">Uncharacterized protein</fullName>
    </submittedName>
</protein>
<sequence>MSLDLYSLTLSKPGSVVRSITGQFAGRNSTQDLLIARGSYLQLLRPDKITRRLVPLLSYNVFGIIRSLAAFRIAGSSQDHVIVTSDSGRIVILDYDESANKFVQLHMETFGKAGITRTSPGQYLAVDPKGRAAMIASVEKNKLVYVLNRDAAANVTISSPLEANTSRTLVYDVVGVDMGYENPVFAALEVDYGTIENQNVQEAKKKLTFYELDLGLNHVVRRWSEYVDRHASLLLQVPGADGDNLAPSGVLVATKNYISYHNMNQPELRVPIPKREGSDQDTTIVAGVMHKIKGAFFFLVQNELGDIFKITLTHNKQEPIELKIKYFDTIPRAVSFNIFKSGFLFAACESGNHQFYQFIKLGDDDDGQPEYSSSYYVKGDMDQYEPAYFTLHELDNLMLVDELSSLSPLLTSQVANLDPVKETPQIYTVSGQGARSTFRSLHHGLAVNEIVSAELPAVPLAVWTTKVKEDDEFDKYIVLSFSNETLVMSIGESIEEITDSGFQSSVSTIAVQQLGRDSLLQIHRGGLRHILSNGTVNDEEYTEGIVGIQDNNIKRMTRNSFSNHFYIVEADANTILAVDEEEEQTAKQFGYMRSKGAWASAVEAIDPLTLEVTSSVQLTENDAGRLVTNCFFESHDKEYLVVGAGSTKCGALYVFEYNEDGSRINLLHKTPVAEQPTCMIEFQGRLLVAFGAKLVFYELGTKQLLRKGEHRFSPTLFSTIITLDTQGSRLIAGDIKESLVYLVYKPAIREFIPFADDVLKRHVTAAMMLDYDTIVAGDRFGNIFVLRCPKTVSNTADEDDFGTYIATASAGASGGSGAAAATLGGAPNKLELLAHFHVEDVPTAFSKGTLAIGGRDAIVWTGIQGTVGALVPVATSRDRELLEALEKQLRVEHPPLAGNHHLMYRGYYAPPKAIVDGDLCAQYAGLPADKQATIAEALEKSVDEILRKLEDIRITSVF</sequence>